<dbReference type="EMBL" id="AHHD01000517">
    <property type="protein sequence ID" value="EKG10472.1"/>
    <property type="molecule type" value="Genomic_DNA"/>
</dbReference>
<dbReference type="eggNOG" id="ENOG502RBVG">
    <property type="taxonomic scope" value="Eukaryota"/>
</dbReference>
<reference evidence="8 9" key="1">
    <citation type="journal article" date="2012" name="BMC Genomics">
        <title>Tools to kill: Genome of one of the most destructive plant pathogenic fungi Macrophomina phaseolina.</title>
        <authorList>
            <person name="Islam M.S."/>
            <person name="Haque M.S."/>
            <person name="Islam M.M."/>
            <person name="Emdad E.M."/>
            <person name="Halim A."/>
            <person name="Hossen Q.M.M."/>
            <person name="Hossain M.Z."/>
            <person name="Ahmed B."/>
            <person name="Rahim S."/>
            <person name="Rahman M.S."/>
            <person name="Alam M.M."/>
            <person name="Hou S."/>
            <person name="Wan X."/>
            <person name="Saito J.A."/>
            <person name="Alam M."/>
        </authorList>
    </citation>
    <scope>NUCLEOTIDE SEQUENCE [LARGE SCALE GENOMIC DNA]</scope>
    <source>
        <strain evidence="8 9">MS6</strain>
    </source>
</reference>
<dbReference type="STRING" id="1126212.K2RC44"/>
<evidence type="ECO:0000313" key="8">
    <source>
        <dbReference type="EMBL" id="EKG10472.1"/>
    </source>
</evidence>
<dbReference type="PANTHER" id="PTHR43549">
    <property type="entry name" value="MULTIDRUG RESISTANCE PROTEIN YPNP-RELATED"/>
    <property type="match status" value="1"/>
</dbReference>
<name>K2RC44_MACPH</name>
<organism evidence="8 9">
    <name type="scientific">Macrophomina phaseolina (strain MS6)</name>
    <name type="common">Charcoal rot fungus</name>
    <dbReference type="NCBI Taxonomy" id="1126212"/>
    <lineage>
        <taxon>Eukaryota</taxon>
        <taxon>Fungi</taxon>
        <taxon>Dikarya</taxon>
        <taxon>Ascomycota</taxon>
        <taxon>Pezizomycotina</taxon>
        <taxon>Dothideomycetes</taxon>
        <taxon>Dothideomycetes incertae sedis</taxon>
        <taxon>Botryosphaeriales</taxon>
        <taxon>Botryosphaeriaceae</taxon>
        <taxon>Macrophomina</taxon>
    </lineage>
</organism>
<dbReference type="AlphaFoldDB" id="K2RC44"/>
<dbReference type="InParanoid" id="K2RC44"/>
<dbReference type="OrthoDB" id="2119662at2759"/>
<dbReference type="Proteomes" id="UP000007129">
    <property type="component" value="Unassembled WGS sequence"/>
</dbReference>
<comment type="subcellular location">
    <subcellularLocation>
        <location evidence="1">Cell membrane</location>
        <topology evidence="1">Multi-pass membrane protein</topology>
    </subcellularLocation>
</comment>
<feature type="transmembrane region" description="Helical" evidence="7">
    <location>
        <begin position="149"/>
        <end position="171"/>
    </location>
</feature>
<evidence type="ECO:0000256" key="4">
    <source>
        <dbReference type="ARBA" id="ARBA00022692"/>
    </source>
</evidence>
<dbReference type="VEuPathDB" id="FungiDB:MPH_12330"/>
<accession>K2RC44</accession>
<feature type="transmembrane region" description="Helical" evidence="7">
    <location>
        <begin position="357"/>
        <end position="384"/>
    </location>
</feature>
<dbReference type="GO" id="GO:0005886">
    <property type="term" value="C:plasma membrane"/>
    <property type="evidence" value="ECO:0007669"/>
    <property type="project" value="UniProtKB-SubCell"/>
</dbReference>
<proteinExistence type="predicted"/>
<feature type="transmembrane region" description="Helical" evidence="7">
    <location>
        <begin position="119"/>
        <end position="137"/>
    </location>
</feature>
<dbReference type="PANTHER" id="PTHR43549:SF2">
    <property type="entry name" value="MULTIDRUG RESISTANCE PROTEIN NORM-RELATED"/>
    <property type="match status" value="1"/>
</dbReference>
<evidence type="ECO:0000256" key="6">
    <source>
        <dbReference type="ARBA" id="ARBA00023136"/>
    </source>
</evidence>
<evidence type="ECO:0000313" key="9">
    <source>
        <dbReference type="Proteomes" id="UP000007129"/>
    </source>
</evidence>
<keyword evidence="4 7" id="KW-0812">Transmembrane</keyword>
<sequence length="400" mass="43713">MEPLSLFHNLSYPGALLFNLASFILPALYATLSKLWVANISTSLVATTDAYTVSAPSTKFLLNILLDLLLISTFHVGAHAPTINTQAGIRLACDLAAAFAGAAYFLLSTRPVGAADGRARPAFFSLAALRLLLPPGALTFAESAVRNALYMWLVSGIVAMGNEYATAWGVFTTIRWGLVMVPVQALEATALAFVGHAWGAWRGQVGAGVTGGSSSSSSSSRRRRAKAERRDIFGCREGANLLTGEPGFEVMVKPVLLSCSIALLFEVPLCIFLARWGARRFAYYLSGTEGVSRITEKMWRTIDWTYIFYALSTQLATILLATRPLWYLYQSLVSNILWVLPWAIVVSKVGITPNDAWTYHALVFGGSLVFSFVDILLFVCAWAWRLGRGRMRLPPAQRQI</sequence>
<evidence type="ECO:0000256" key="3">
    <source>
        <dbReference type="ARBA" id="ARBA00022475"/>
    </source>
</evidence>
<comment type="caution">
    <text evidence="8">The sequence shown here is derived from an EMBL/GenBank/DDBJ whole genome shotgun (WGS) entry which is preliminary data.</text>
</comment>
<keyword evidence="3" id="KW-1003">Cell membrane</keyword>
<feature type="transmembrane region" description="Helical" evidence="7">
    <location>
        <begin position="12"/>
        <end position="32"/>
    </location>
</feature>
<keyword evidence="2" id="KW-0813">Transport</keyword>
<keyword evidence="5 7" id="KW-1133">Transmembrane helix</keyword>
<feature type="transmembrane region" description="Helical" evidence="7">
    <location>
        <begin position="60"/>
        <end position="81"/>
    </location>
</feature>
<feature type="transmembrane region" description="Helical" evidence="7">
    <location>
        <begin position="87"/>
        <end position="107"/>
    </location>
</feature>
<evidence type="ECO:0000256" key="7">
    <source>
        <dbReference type="SAM" id="Phobius"/>
    </source>
</evidence>
<feature type="transmembrane region" description="Helical" evidence="7">
    <location>
        <begin position="332"/>
        <end position="351"/>
    </location>
</feature>
<feature type="transmembrane region" description="Helical" evidence="7">
    <location>
        <begin position="255"/>
        <end position="276"/>
    </location>
</feature>
<dbReference type="InterPro" id="IPR052031">
    <property type="entry name" value="Membrane_Transporter-Flippase"/>
</dbReference>
<evidence type="ECO:0000256" key="5">
    <source>
        <dbReference type="ARBA" id="ARBA00022989"/>
    </source>
</evidence>
<dbReference type="HOGENOM" id="CLU_030965_1_0_1"/>
<keyword evidence="6 7" id="KW-0472">Membrane</keyword>
<evidence type="ECO:0000256" key="2">
    <source>
        <dbReference type="ARBA" id="ARBA00022448"/>
    </source>
</evidence>
<protein>
    <submittedName>
        <fullName evidence="8">Uncharacterized protein</fullName>
    </submittedName>
</protein>
<gene>
    <name evidence="8" type="ORF">MPH_12330</name>
</gene>
<evidence type="ECO:0000256" key="1">
    <source>
        <dbReference type="ARBA" id="ARBA00004651"/>
    </source>
</evidence>